<evidence type="ECO:0000313" key="2">
    <source>
        <dbReference type="Proteomes" id="UP000012065"/>
    </source>
</evidence>
<proteinExistence type="predicted"/>
<dbReference type="HOGENOM" id="CLU_1760046_0_0_1"/>
<dbReference type="EMBL" id="CAOJ01016569">
    <property type="protein sequence ID" value="CCO36924.1"/>
    <property type="molecule type" value="Genomic_DNA"/>
</dbReference>
<organism evidence="1 2">
    <name type="scientific">Thanatephorus cucumeris (strain AG1-IB / isolate 7/3/14)</name>
    <name type="common">Lettuce bottom rot fungus</name>
    <name type="synonym">Rhizoctonia solani</name>
    <dbReference type="NCBI Taxonomy" id="1108050"/>
    <lineage>
        <taxon>Eukaryota</taxon>
        <taxon>Fungi</taxon>
        <taxon>Dikarya</taxon>
        <taxon>Basidiomycota</taxon>
        <taxon>Agaricomycotina</taxon>
        <taxon>Agaricomycetes</taxon>
        <taxon>Cantharellales</taxon>
        <taxon>Ceratobasidiaceae</taxon>
        <taxon>Rhizoctonia</taxon>
        <taxon>Rhizoctonia solani AG-1</taxon>
    </lineage>
</organism>
<name>M5CCA6_THACB</name>
<sequence length="148" mass="16661">MLAKLDSAIKQAKERLTKSQYCSKAQFKQAHASAMRREPFALGTPVLVRNSRFNNKINAKSHNQWLGPYVVVRVGRNGAYQLAELNRAVLAEPVAASRVIQFYLRHELQVKPEDILDGAGWERVREGDKVESLEVSKEEGGLDLEQSN</sequence>
<gene>
    <name evidence="1" type="ORF">BN14_11072</name>
</gene>
<protein>
    <submittedName>
        <fullName evidence="1">Uncharacterized protein</fullName>
    </submittedName>
</protein>
<dbReference type="AlphaFoldDB" id="M5CCA6"/>
<reference evidence="1 2" key="1">
    <citation type="journal article" date="2013" name="J. Biotechnol.">
        <title>Establishment and interpretation of the genome sequence of the phytopathogenic fungus Rhizoctonia solani AG1-IB isolate 7/3/14.</title>
        <authorList>
            <person name="Wibberg D.W."/>
            <person name="Jelonek L.J."/>
            <person name="Rupp O.R."/>
            <person name="Hennig M.H."/>
            <person name="Eikmeyer F.E."/>
            <person name="Goesmann A.G."/>
            <person name="Hartmann A.H."/>
            <person name="Borriss R.B."/>
            <person name="Grosch R.G."/>
            <person name="Puehler A.P."/>
            <person name="Schlueter A.S."/>
        </authorList>
    </citation>
    <scope>NUCLEOTIDE SEQUENCE [LARGE SCALE GENOMIC DNA]</scope>
    <source>
        <strain evidence="2">AG1-IB / isolate 7/3/14</strain>
    </source>
</reference>
<dbReference type="Proteomes" id="UP000012065">
    <property type="component" value="Unassembled WGS sequence"/>
</dbReference>
<accession>M5CCA6</accession>
<comment type="caution">
    <text evidence="1">The sequence shown here is derived from an EMBL/GenBank/DDBJ whole genome shotgun (WGS) entry which is preliminary data.</text>
</comment>
<evidence type="ECO:0000313" key="1">
    <source>
        <dbReference type="EMBL" id="CCO36924.1"/>
    </source>
</evidence>